<feature type="compositionally biased region" description="Polar residues" evidence="1">
    <location>
        <begin position="820"/>
        <end position="834"/>
    </location>
</feature>
<feature type="compositionally biased region" description="Basic and acidic residues" evidence="1">
    <location>
        <begin position="952"/>
        <end position="964"/>
    </location>
</feature>
<evidence type="ECO:0000313" key="4">
    <source>
        <dbReference type="Proteomes" id="UP001187682"/>
    </source>
</evidence>
<feature type="region of interest" description="Disordered" evidence="1">
    <location>
        <begin position="1"/>
        <end position="101"/>
    </location>
</feature>
<dbReference type="GO" id="GO:0003676">
    <property type="term" value="F:nucleic acid binding"/>
    <property type="evidence" value="ECO:0007669"/>
    <property type="project" value="InterPro"/>
</dbReference>
<feature type="domain" description="CCHC-type" evidence="2">
    <location>
        <begin position="379"/>
        <end position="395"/>
    </location>
</feature>
<feature type="domain" description="CCHC-type" evidence="2">
    <location>
        <begin position="552"/>
        <end position="568"/>
    </location>
</feature>
<proteinExistence type="predicted"/>
<feature type="domain" description="CCHC-type" evidence="2">
    <location>
        <begin position="323"/>
        <end position="339"/>
    </location>
</feature>
<feature type="region of interest" description="Disordered" evidence="1">
    <location>
        <begin position="257"/>
        <end position="315"/>
    </location>
</feature>
<feature type="region of interest" description="Disordered" evidence="1">
    <location>
        <begin position="929"/>
        <end position="964"/>
    </location>
</feature>
<feature type="compositionally biased region" description="Polar residues" evidence="1">
    <location>
        <begin position="929"/>
        <end position="945"/>
    </location>
</feature>
<feature type="domain" description="CCHC-type" evidence="2">
    <location>
        <begin position="1181"/>
        <end position="1197"/>
    </location>
</feature>
<feature type="domain" description="CCHC-type" evidence="2">
    <location>
        <begin position="606"/>
        <end position="623"/>
    </location>
</feature>
<dbReference type="EMBL" id="ONZQ02000010">
    <property type="protein sequence ID" value="SPO04415.1"/>
    <property type="molecule type" value="Genomic_DNA"/>
</dbReference>
<dbReference type="Proteomes" id="UP001187682">
    <property type="component" value="Unassembled WGS sequence"/>
</dbReference>
<protein>
    <recommendedName>
        <fullName evidence="2">CCHC-type domain-containing protein</fullName>
    </recommendedName>
</protein>
<feature type="domain" description="CCHC-type" evidence="2">
    <location>
        <begin position="665"/>
        <end position="681"/>
    </location>
</feature>
<organism evidence="3 4">
    <name type="scientific">Cephalotrichum gorgonifer</name>
    <dbReference type="NCBI Taxonomy" id="2041049"/>
    <lineage>
        <taxon>Eukaryota</taxon>
        <taxon>Fungi</taxon>
        <taxon>Dikarya</taxon>
        <taxon>Ascomycota</taxon>
        <taxon>Pezizomycotina</taxon>
        <taxon>Sordariomycetes</taxon>
        <taxon>Hypocreomycetidae</taxon>
        <taxon>Microascales</taxon>
        <taxon>Microascaceae</taxon>
        <taxon>Cephalotrichum</taxon>
    </lineage>
</organism>
<evidence type="ECO:0000256" key="1">
    <source>
        <dbReference type="SAM" id="MobiDB-lite"/>
    </source>
</evidence>
<feature type="compositionally biased region" description="Basic and acidic residues" evidence="1">
    <location>
        <begin position="286"/>
        <end position="315"/>
    </location>
</feature>
<name>A0AAE8N119_9PEZI</name>
<evidence type="ECO:0000313" key="3">
    <source>
        <dbReference type="EMBL" id="SPO04415.1"/>
    </source>
</evidence>
<keyword evidence="4" id="KW-1185">Reference proteome</keyword>
<dbReference type="GO" id="GO:0008270">
    <property type="term" value="F:zinc ion binding"/>
    <property type="evidence" value="ECO:0007669"/>
    <property type="project" value="InterPro"/>
</dbReference>
<feature type="domain" description="CCHC-type" evidence="2">
    <location>
        <begin position="498"/>
        <end position="514"/>
    </location>
</feature>
<evidence type="ECO:0000259" key="2">
    <source>
        <dbReference type="SMART" id="SM00343"/>
    </source>
</evidence>
<gene>
    <name evidence="3" type="ORF">DNG_07100</name>
</gene>
<accession>A0AAE8N119</accession>
<sequence>MISGVMKLPSIRGKTAAKACPQSPGTAVAIPATLGDSLEVSVSQSSPGLTKRQRHDKEHGDTAPKSTRKKAKKTHETCGPLLTSSTPKTPGSFSGSASDTLVPRSLARHSQGAMVSSGLGLETHEHDHAYTTPDSLSVDGGGAHHAKDATFSSSKQTRNHEHGIESPSRMSRDTPCGICSSEAHATPACGLLTIYRLHGDSLQGLNDVTKGIWKVWLDNEKSTCEVTNYSLDVASPGVTNHVTKQDRIARTKNDSLYAAAKTPQDTTPPVVKSGGRTAATSRIRSQPREKDDHARGLSKSTKDRPLTFPEKETPAGERAHEFECYICHGRSHATDSCESLEIYRERGSASKGKMPAVFIQRCETWVRRKKPFEETEGTECRICRDQYHVAEDCETLALYQEYGDNSMITSDIRERCEAWLRKRRDAWLWDTGDVRDDQALDVQCNICRTNDHYTGICGLLSSYKRYGENANMSRKTRKRCRLWIQKKTSASMSAADVNCTVCDSPTHPTNECRVLDHYKTYGDDAVMTERLKERCRSFSQKEAATVAVGDFPCDICRVRDHSTDVCRVLKKYRRFGESAIVSDHVKDRCRSWMQRETTSNATGDVPCGVCGNNSRHSVKECQSLQQYRRLGERSNPSRSMMDRCRAWVGNNGVGIREGGPPPPPLCSICRKLGHFEKGCGALRTYRAHSDNLQWFTDGVRDDGVRERCRDWLEREKGEMRATLVKEEVTPRMFAGRKERGSKVVEGWELYLEFVDNVNASYLVFAPAIFFRLYDMQRRAEKLQVTEPPGNGSETFIRANVAMISRLAERVTSGGGRSARENQTGATPISGSLTRAGQEPQRIGAAFAVPEEKKSYGEQSYDHAISSKAPEVKIGQHPEQTAPPKTPKPGNREHENRVTTGGTPTRMDLDEHRRQGDAPIQIAGLATQGYRNGNVPSEAAKSTTPGYGQGNRATEDGKQKEAADHVAHSTALELSGQESRLGMSALEALRRKIVGYRQEDAPTEFWMRTSEVGRRKEAAAWNRPNQDNGLGHTPMETTRRTTKAYGQENEPPKEAVNQESIAQLKQEHINAYDFHGLTTTDAPPTGEAPAAPKAMTSWGYQREQTPGISLKRKSEEAPHEGRDLILDHPSARIRQARDSPERGCKKNPNAAKVSFGAKKRCRAWLQGEDIRAGGDDEVPAYQCGVCLAPGHGSSSCADLRVYRKFGAKTRGLPDEIMARCEEWLWRENKFRGQDRSL</sequence>
<feature type="compositionally biased region" description="Polar residues" evidence="1">
    <location>
        <begin position="82"/>
        <end position="99"/>
    </location>
</feature>
<dbReference type="AlphaFoldDB" id="A0AAE8N119"/>
<reference evidence="3" key="1">
    <citation type="submission" date="2018-03" db="EMBL/GenBank/DDBJ databases">
        <authorList>
            <person name="Guldener U."/>
        </authorList>
    </citation>
    <scope>NUCLEOTIDE SEQUENCE</scope>
</reference>
<comment type="caution">
    <text evidence="3">The sequence shown here is derived from an EMBL/GenBank/DDBJ whole genome shotgun (WGS) entry which is preliminary data.</text>
</comment>
<dbReference type="SMART" id="SM00343">
    <property type="entry name" value="ZnF_C2HC"/>
    <property type="match status" value="7"/>
</dbReference>
<dbReference type="InterPro" id="IPR001878">
    <property type="entry name" value="Znf_CCHC"/>
</dbReference>
<feature type="region of interest" description="Disordered" evidence="1">
    <location>
        <begin position="869"/>
        <end position="909"/>
    </location>
</feature>
<feature type="region of interest" description="Disordered" evidence="1">
    <location>
        <begin position="129"/>
        <end position="174"/>
    </location>
</feature>
<feature type="region of interest" description="Disordered" evidence="1">
    <location>
        <begin position="810"/>
        <end position="840"/>
    </location>
</feature>